<proteinExistence type="predicted"/>
<organism evidence="1 2">
    <name type="scientific">Serpentinicella alkaliphila</name>
    <dbReference type="NCBI Taxonomy" id="1734049"/>
    <lineage>
        <taxon>Bacteria</taxon>
        <taxon>Bacillati</taxon>
        <taxon>Bacillota</taxon>
        <taxon>Clostridia</taxon>
        <taxon>Peptostreptococcales</taxon>
        <taxon>Natronincolaceae</taxon>
        <taxon>Serpentinicella</taxon>
    </lineage>
</organism>
<dbReference type="AlphaFoldDB" id="A0A4R2U4Z0"/>
<keyword evidence="2" id="KW-1185">Reference proteome</keyword>
<comment type="caution">
    <text evidence="1">The sequence shown here is derived from an EMBL/GenBank/DDBJ whole genome shotgun (WGS) entry which is preliminary data.</text>
</comment>
<accession>A0A4R2U4Z0</accession>
<dbReference type="OrthoDB" id="1683266at2"/>
<sequence length="102" mass="12039">MQLLREIACPKCLSKKFSVKYESTYVYSYKIEPPNSTEPKDENGLSFLFDNREQKGFKQYIECLECKTQYPCQFTMDSKNIDFTILSKAIRSNYVEKPEFFG</sequence>
<dbReference type="Proteomes" id="UP000295504">
    <property type="component" value="Unassembled WGS sequence"/>
</dbReference>
<name>A0A4R2U4Z0_9FIRM</name>
<evidence type="ECO:0000313" key="1">
    <source>
        <dbReference type="EMBL" id="TCQ05189.1"/>
    </source>
</evidence>
<dbReference type="RefSeq" id="WP_132847662.1">
    <property type="nucleotide sequence ID" value="NZ_CP058648.1"/>
</dbReference>
<protein>
    <submittedName>
        <fullName evidence="1">Uncharacterized protein</fullName>
    </submittedName>
</protein>
<evidence type="ECO:0000313" key="2">
    <source>
        <dbReference type="Proteomes" id="UP000295504"/>
    </source>
</evidence>
<reference evidence="1 2" key="1">
    <citation type="submission" date="2019-03" db="EMBL/GenBank/DDBJ databases">
        <title>Genomic Encyclopedia of Type Strains, Phase IV (KMG-IV): sequencing the most valuable type-strain genomes for metagenomic binning, comparative biology and taxonomic classification.</title>
        <authorList>
            <person name="Goeker M."/>
        </authorList>
    </citation>
    <scope>NUCLEOTIDE SEQUENCE [LARGE SCALE GENOMIC DNA]</scope>
    <source>
        <strain evidence="1 2">DSM 100013</strain>
    </source>
</reference>
<gene>
    <name evidence="1" type="ORF">EDD79_10054</name>
</gene>
<dbReference type="EMBL" id="SLYC01000005">
    <property type="protein sequence ID" value="TCQ05189.1"/>
    <property type="molecule type" value="Genomic_DNA"/>
</dbReference>